<dbReference type="Proteomes" id="UP000185003">
    <property type="component" value="Unassembled WGS sequence"/>
</dbReference>
<sequence length="81" mass="9527">MQRKLGTITTPENFNEIIDLLDRKGLPMPRPEIANWVQEVFEVKEDNMLERVFASIDNMHNTITLDDDNEYTDDADDLRMK</sequence>
<dbReference type="STRING" id="536979.SAMN04488055_1069"/>
<proteinExistence type="predicted"/>
<evidence type="ECO:0000313" key="2">
    <source>
        <dbReference type="Proteomes" id="UP000185003"/>
    </source>
</evidence>
<protein>
    <submittedName>
        <fullName evidence="1">Uncharacterized protein</fullName>
    </submittedName>
</protein>
<organism evidence="1 2">
    <name type="scientific">Chitinophaga niabensis</name>
    <dbReference type="NCBI Taxonomy" id="536979"/>
    <lineage>
        <taxon>Bacteria</taxon>
        <taxon>Pseudomonadati</taxon>
        <taxon>Bacteroidota</taxon>
        <taxon>Chitinophagia</taxon>
        <taxon>Chitinophagales</taxon>
        <taxon>Chitinophagaceae</taxon>
        <taxon>Chitinophaga</taxon>
    </lineage>
</organism>
<dbReference type="RefSeq" id="WP_074238247.1">
    <property type="nucleotide sequence ID" value="NZ_FSRA01000001.1"/>
</dbReference>
<evidence type="ECO:0000313" key="1">
    <source>
        <dbReference type="EMBL" id="SIN74116.1"/>
    </source>
</evidence>
<accession>A0A1N6DTK6</accession>
<gene>
    <name evidence="1" type="ORF">SAMN04488055_1069</name>
</gene>
<dbReference type="AlphaFoldDB" id="A0A1N6DTK6"/>
<reference evidence="1 2" key="1">
    <citation type="submission" date="2016-11" db="EMBL/GenBank/DDBJ databases">
        <authorList>
            <person name="Jaros S."/>
            <person name="Januszkiewicz K."/>
            <person name="Wedrychowicz H."/>
        </authorList>
    </citation>
    <scope>NUCLEOTIDE SEQUENCE [LARGE SCALE GENOMIC DNA]</scope>
    <source>
        <strain evidence="1 2">DSM 24787</strain>
    </source>
</reference>
<name>A0A1N6DTK6_9BACT</name>
<dbReference type="EMBL" id="FSRA01000001">
    <property type="protein sequence ID" value="SIN74116.1"/>
    <property type="molecule type" value="Genomic_DNA"/>
</dbReference>
<keyword evidence="2" id="KW-1185">Reference proteome</keyword>